<sequence length="79" mass="8171">MEWNGMGWDGWGGGGKEELGTGGEKDGGKEDLVLKKERGSGVTMSYAEDEGSGRPKLSLQPRGSGADQAPSTPSKTSKA</sequence>
<dbReference type="Proteomes" id="UP000077202">
    <property type="component" value="Unassembled WGS sequence"/>
</dbReference>
<proteinExistence type="predicted"/>
<organism evidence="2 3">
    <name type="scientific">Marchantia polymorpha subsp. ruderalis</name>
    <dbReference type="NCBI Taxonomy" id="1480154"/>
    <lineage>
        <taxon>Eukaryota</taxon>
        <taxon>Viridiplantae</taxon>
        <taxon>Streptophyta</taxon>
        <taxon>Embryophyta</taxon>
        <taxon>Marchantiophyta</taxon>
        <taxon>Marchantiopsida</taxon>
        <taxon>Marchantiidae</taxon>
        <taxon>Marchantiales</taxon>
        <taxon>Marchantiaceae</taxon>
        <taxon>Marchantia</taxon>
    </lineage>
</organism>
<keyword evidence="3" id="KW-1185">Reference proteome</keyword>
<evidence type="ECO:0000313" key="3">
    <source>
        <dbReference type="Proteomes" id="UP000077202"/>
    </source>
</evidence>
<feature type="compositionally biased region" description="Basic and acidic residues" evidence="1">
    <location>
        <begin position="15"/>
        <end position="39"/>
    </location>
</feature>
<comment type="caution">
    <text evidence="2">The sequence shown here is derived from an EMBL/GenBank/DDBJ whole genome shotgun (WGS) entry which is preliminary data.</text>
</comment>
<feature type="compositionally biased region" description="Polar residues" evidence="1">
    <location>
        <begin position="69"/>
        <end position="79"/>
    </location>
</feature>
<dbReference type="AlphaFoldDB" id="A0A176WIU3"/>
<evidence type="ECO:0000313" key="2">
    <source>
        <dbReference type="EMBL" id="OAE33027.1"/>
    </source>
</evidence>
<gene>
    <name evidence="2" type="ORF">AXG93_1913s1290</name>
</gene>
<dbReference type="EMBL" id="LVLJ01000695">
    <property type="protein sequence ID" value="OAE33027.1"/>
    <property type="molecule type" value="Genomic_DNA"/>
</dbReference>
<name>A0A176WIU3_MARPO</name>
<evidence type="ECO:0000256" key="1">
    <source>
        <dbReference type="SAM" id="MobiDB-lite"/>
    </source>
</evidence>
<feature type="region of interest" description="Disordered" evidence="1">
    <location>
        <begin position="1"/>
        <end position="79"/>
    </location>
</feature>
<reference evidence="2" key="1">
    <citation type="submission" date="2016-03" db="EMBL/GenBank/DDBJ databases">
        <title>Mechanisms controlling the formation of the plant cell surface in tip-growing cells are functionally conserved among land plants.</title>
        <authorList>
            <person name="Honkanen S."/>
            <person name="Jones V.A."/>
            <person name="Morieri G."/>
            <person name="Champion C."/>
            <person name="Hetherington A.J."/>
            <person name="Kelly S."/>
            <person name="Saint-Marcoux D."/>
            <person name="Proust H."/>
            <person name="Prescott H."/>
            <person name="Dolan L."/>
        </authorList>
    </citation>
    <scope>NUCLEOTIDE SEQUENCE [LARGE SCALE GENOMIC DNA]</scope>
    <source>
        <tissue evidence="2">Whole gametophyte</tissue>
    </source>
</reference>
<protein>
    <submittedName>
        <fullName evidence="2">Uncharacterized protein</fullName>
    </submittedName>
</protein>
<accession>A0A176WIU3</accession>